<name>A0A830DCK6_9LAMI</name>
<feature type="domain" description="Methyltransferase" evidence="1">
    <location>
        <begin position="37"/>
        <end position="87"/>
    </location>
</feature>
<evidence type="ECO:0000313" key="3">
    <source>
        <dbReference type="Proteomes" id="UP000653305"/>
    </source>
</evidence>
<evidence type="ECO:0000313" key="2">
    <source>
        <dbReference type="EMBL" id="GFQ08433.1"/>
    </source>
</evidence>
<dbReference type="PANTHER" id="PTHR12496">
    <property type="entry name" value="CGI-41 METHYLTRANSFERASE"/>
    <property type="match status" value="1"/>
</dbReference>
<dbReference type="OrthoDB" id="10258156at2759"/>
<reference evidence="2" key="1">
    <citation type="submission" date="2020-07" db="EMBL/GenBank/DDBJ databases">
        <title>Ethylene signaling mediates host invasion by parasitic plants.</title>
        <authorList>
            <person name="Yoshida S."/>
        </authorList>
    </citation>
    <scope>NUCLEOTIDE SEQUENCE</scope>
    <source>
        <strain evidence="2">Okayama</strain>
    </source>
</reference>
<organism evidence="2 3">
    <name type="scientific">Phtheirospermum japonicum</name>
    <dbReference type="NCBI Taxonomy" id="374723"/>
    <lineage>
        <taxon>Eukaryota</taxon>
        <taxon>Viridiplantae</taxon>
        <taxon>Streptophyta</taxon>
        <taxon>Embryophyta</taxon>
        <taxon>Tracheophyta</taxon>
        <taxon>Spermatophyta</taxon>
        <taxon>Magnoliopsida</taxon>
        <taxon>eudicotyledons</taxon>
        <taxon>Gunneridae</taxon>
        <taxon>Pentapetalae</taxon>
        <taxon>asterids</taxon>
        <taxon>lamiids</taxon>
        <taxon>Lamiales</taxon>
        <taxon>Orobanchaceae</taxon>
        <taxon>Orobanchaceae incertae sedis</taxon>
        <taxon>Phtheirospermum</taxon>
    </lineage>
</organism>
<accession>A0A830DCK6</accession>
<dbReference type="EMBL" id="BMAC01005815">
    <property type="protein sequence ID" value="GFQ08433.1"/>
    <property type="molecule type" value="Genomic_DNA"/>
</dbReference>
<proteinExistence type="predicted"/>
<dbReference type="InterPro" id="IPR025714">
    <property type="entry name" value="Methyltranfer_dom"/>
</dbReference>
<keyword evidence="3" id="KW-1185">Reference proteome</keyword>
<dbReference type="Pfam" id="PF13679">
    <property type="entry name" value="Methyltransf_32"/>
    <property type="match status" value="1"/>
</dbReference>
<sequence length="100" mass="10755">MPKTVSSSLVQVDNLENQIVFREKADEEPLKGVIGRESHSPAKSNDSLLVLAGLHVCGDLSVTMLRAFMECDEVKAMVSIGCCYNLLIGGSIKEADNQCG</sequence>
<dbReference type="PANTHER" id="PTHR12496:SF0">
    <property type="entry name" value="METHYLTRANSFERASE DOMAIN-CONTAINING PROTEIN"/>
    <property type="match status" value="1"/>
</dbReference>
<comment type="caution">
    <text evidence="2">The sequence shown here is derived from an EMBL/GenBank/DDBJ whole genome shotgun (WGS) entry which is preliminary data.</text>
</comment>
<protein>
    <submittedName>
        <fullName evidence="2">Protein rrnad1</fullName>
    </submittedName>
</protein>
<dbReference type="Proteomes" id="UP000653305">
    <property type="component" value="Unassembled WGS sequence"/>
</dbReference>
<dbReference type="AlphaFoldDB" id="A0A830DCK6"/>
<gene>
    <name evidence="2" type="ORF">PHJA_002987300</name>
</gene>
<evidence type="ECO:0000259" key="1">
    <source>
        <dbReference type="Pfam" id="PF13679"/>
    </source>
</evidence>
<dbReference type="InterPro" id="IPR052220">
    <property type="entry name" value="METTL25"/>
</dbReference>